<dbReference type="GO" id="GO:0006572">
    <property type="term" value="P:L-tyrosine catabolic process"/>
    <property type="evidence" value="ECO:0007669"/>
    <property type="project" value="UniProtKB-KW"/>
</dbReference>
<dbReference type="CDD" id="cd07250">
    <property type="entry name" value="HPPD_C_like"/>
    <property type="match status" value="1"/>
</dbReference>
<keyword evidence="8" id="KW-0585">Phenylalanine catabolism</keyword>
<dbReference type="GO" id="GO:0046872">
    <property type="term" value="F:metal ion binding"/>
    <property type="evidence" value="ECO:0007669"/>
    <property type="project" value="UniProtKB-KW"/>
</dbReference>
<dbReference type="InterPro" id="IPR037523">
    <property type="entry name" value="VOC_core"/>
</dbReference>
<evidence type="ECO:0000256" key="1">
    <source>
        <dbReference type="ARBA" id="ARBA00005162"/>
    </source>
</evidence>
<evidence type="ECO:0000256" key="7">
    <source>
        <dbReference type="ARBA" id="ARBA00023004"/>
    </source>
</evidence>
<gene>
    <name evidence="12" type="primary">HPD</name>
    <name evidence="12" type="ORF">Bhyg_00499</name>
</gene>
<protein>
    <recommendedName>
        <fullName evidence="3 9">4-hydroxyphenylpyruvate dioxygenase</fullName>
    </recommendedName>
</protein>
<dbReference type="InterPro" id="IPR004360">
    <property type="entry name" value="Glyas_Fos-R_dOase_dom"/>
</dbReference>
<evidence type="ECO:0000313" key="12">
    <source>
        <dbReference type="EMBL" id="KAJ6645295.1"/>
    </source>
</evidence>
<evidence type="ECO:0000256" key="9">
    <source>
        <dbReference type="PIRNR" id="PIRNR009283"/>
    </source>
</evidence>
<sequence>MTTYTDKGQKHVAMSSWCVETKLSPEGGKFLSFDHITFYVGNAKQSASYYSTRFGFEVYGYQGLETGNREVAKYVVKQNKIYFVFVSAYEPDNVELGNHLVKHGDAVKDIAFAVEDLDIIVKKAKERGASIVKDIWSESDEFGTVRFAVLQTYGDTTHTFVERNGYTGRFLPGYQQPLTDDALVKILPPTKLDFVDHCVGNQPDLEMENAAKWYETNLQFHRFWSVDDSQIHTEYSALRSIVVTNYEETIKMPINEPAIAKKKSQIEEYVQYNGGAGVQHIALNTSDIITAVKNLRARGMDFLTIPDTYYELLTKKLAGSKVKITEDLKVLQEQQILVDFDENGYLLQIFSKNMQDRPTLFIEVIQRYNFEGFGAGNFKSLFEAIELEQDRRGNL</sequence>
<feature type="binding site" evidence="10">
    <location>
        <position position="363"/>
    </location>
    <ligand>
        <name>Fe cation</name>
        <dbReference type="ChEBI" id="CHEBI:24875"/>
    </ligand>
</feature>
<dbReference type="InterPro" id="IPR029068">
    <property type="entry name" value="Glyas_Bleomycin-R_OHBP_Dase"/>
</dbReference>
<keyword evidence="6" id="KW-0828">Tyrosine catabolism</keyword>
<evidence type="ECO:0000256" key="6">
    <source>
        <dbReference type="ARBA" id="ARBA00022878"/>
    </source>
</evidence>
<dbReference type="GO" id="GO:0006559">
    <property type="term" value="P:L-phenylalanine catabolic process"/>
    <property type="evidence" value="ECO:0007669"/>
    <property type="project" value="UniProtKB-KW"/>
</dbReference>
<dbReference type="AlphaFoldDB" id="A0A9Q0S6M5"/>
<dbReference type="Gene3D" id="3.10.180.10">
    <property type="entry name" value="2,3-Dihydroxybiphenyl 1,2-Dioxygenase, domain 1"/>
    <property type="match status" value="2"/>
</dbReference>
<evidence type="ECO:0000256" key="8">
    <source>
        <dbReference type="ARBA" id="ARBA00023232"/>
    </source>
</evidence>
<dbReference type="PROSITE" id="PS51819">
    <property type="entry name" value="VOC"/>
    <property type="match status" value="2"/>
</dbReference>
<dbReference type="InterPro" id="IPR041736">
    <property type="entry name" value="4OHPhenylPyrv_dOase_N"/>
</dbReference>
<dbReference type="GO" id="GO:0003868">
    <property type="term" value="F:4-hydroxyphenylpyruvate dioxygenase activity"/>
    <property type="evidence" value="ECO:0007669"/>
    <property type="project" value="InterPro"/>
</dbReference>
<feature type="binding site" evidence="10">
    <location>
        <position position="280"/>
    </location>
    <ligand>
        <name>Fe cation</name>
        <dbReference type="ChEBI" id="CHEBI:24875"/>
    </ligand>
</feature>
<reference evidence="12" key="1">
    <citation type="submission" date="2022-07" db="EMBL/GenBank/DDBJ databases">
        <authorList>
            <person name="Trinca V."/>
            <person name="Uliana J.V.C."/>
            <person name="Torres T.T."/>
            <person name="Ward R.J."/>
            <person name="Monesi N."/>
        </authorList>
    </citation>
    <scope>NUCLEOTIDE SEQUENCE</scope>
    <source>
        <strain evidence="12">HSMRA1968</strain>
        <tissue evidence="12">Whole embryos</tissue>
    </source>
</reference>
<evidence type="ECO:0000313" key="13">
    <source>
        <dbReference type="Proteomes" id="UP001151699"/>
    </source>
</evidence>
<feature type="domain" description="VOC" evidence="11">
    <location>
        <begin position="194"/>
        <end position="352"/>
    </location>
</feature>
<evidence type="ECO:0000256" key="5">
    <source>
        <dbReference type="ARBA" id="ARBA00022737"/>
    </source>
</evidence>
<comment type="similarity">
    <text evidence="2 9">Belongs to the 4HPPD family.</text>
</comment>
<dbReference type="Pfam" id="PF00903">
    <property type="entry name" value="Glyoxalase"/>
    <property type="match status" value="2"/>
</dbReference>
<name>A0A9Q0S6M5_9DIPT</name>
<dbReference type="CDD" id="cd08342">
    <property type="entry name" value="HPPD_N_like"/>
    <property type="match status" value="1"/>
</dbReference>
<evidence type="ECO:0000256" key="4">
    <source>
        <dbReference type="ARBA" id="ARBA00022723"/>
    </source>
</evidence>
<dbReference type="PANTHER" id="PTHR11959">
    <property type="entry name" value="4-HYDROXYPHENYLPYRUVATE DIOXYGENASE"/>
    <property type="match status" value="1"/>
</dbReference>
<keyword evidence="4 10" id="KW-0479">Metal-binding</keyword>
<dbReference type="SUPFAM" id="SSF54593">
    <property type="entry name" value="Glyoxalase/Bleomycin resistance protein/Dihydroxybiphenyl dioxygenase"/>
    <property type="match status" value="1"/>
</dbReference>
<feature type="binding site" evidence="10">
    <location>
        <position position="197"/>
    </location>
    <ligand>
        <name>Fe cation</name>
        <dbReference type="ChEBI" id="CHEBI:24875"/>
    </ligand>
</feature>
<comment type="cofactor">
    <cofactor evidence="10">
        <name>Fe cation</name>
        <dbReference type="ChEBI" id="CHEBI:24875"/>
    </cofactor>
    <text evidence="10">Binds 1 Fe cation per subunit.</text>
</comment>
<evidence type="ECO:0000256" key="3">
    <source>
        <dbReference type="ARBA" id="ARBA00013222"/>
    </source>
</evidence>
<keyword evidence="5" id="KW-0677">Repeat</keyword>
<dbReference type="Proteomes" id="UP001151699">
    <property type="component" value="Chromosome A"/>
</dbReference>
<evidence type="ECO:0000256" key="2">
    <source>
        <dbReference type="ARBA" id="ARBA00005877"/>
    </source>
</evidence>
<keyword evidence="7 10" id="KW-0408">Iron</keyword>
<evidence type="ECO:0000259" key="11">
    <source>
        <dbReference type="PROSITE" id="PS51819"/>
    </source>
</evidence>
<comment type="caution">
    <text evidence="12">The sequence shown here is derived from an EMBL/GenBank/DDBJ whole genome shotgun (WGS) entry which is preliminary data.</text>
</comment>
<accession>A0A9Q0S6M5</accession>
<feature type="domain" description="VOC" evidence="11">
    <location>
        <begin position="32"/>
        <end position="163"/>
    </location>
</feature>
<comment type="pathway">
    <text evidence="1">Amino-acid degradation; L-phenylalanine degradation; acetoacetate and fumarate from L-phenylalanine: step 3/6.</text>
</comment>
<dbReference type="FunFam" id="3.10.180.10:FF:000001">
    <property type="entry name" value="4-hydroxyphenylpyruvate dioxygenase"/>
    <property type="match status" value="1"/>
</dbReference>
<dbReference type="OrthoDB" id="414569at2759"/>
<dbReference type="GO" id="GO:0000139">
    <property type="term" value="C:Golgi membrane"/>
    <property type="evidence" value="ECO:0007669"/>
    <property type="project" value="TreeGrafter"/>
</dbReference>
<dbReference type="InterPro" id="IPR005956">
    <property type="entry name" value="4OHPhenylPyrv_dOase"/>
</dbReference>
<dbReference type="PIRSF" id="PIRSF009283">
    <property type="entry name" value="HPP_dOase"/>
    <property type="match status" value="1"/>
</dbReference>
<keyword evidence="13" id="KW-1185">Reference proteome</keyword>
<dbReference type="NCBIfam" id="TIGR01263">
    <property type="entry name" value="4HPPD"/>
    <property type="match status" value="1"/>
</dbReference>
<dbReference type="GO" id="GO:0005789">
    <property type="term" value="C:endoplasmic reticulum membrane"/>
    <property type="evidence" value="ECO:0007669"/>
    <property type="project" value="TreeGrafter"/>
</dbReference>
<keyword evidence="12" id="KW-0560">Oxidoreductase</keyword>
<organism evidence="12 13">
    <name type="scientific">Pseudolycoriella hygida</name>
    <dbReference type="NCBI Taxonomy" id="35572"/>
    <lineage>
        <taxon>Eukaryota</taxon>
        <taxon>Metazoa</taxon>
        <taxon>Ecdysozoa</taxon>
        <taxon>Arthropoda</taxon>
        <taxon>Hexapoda</taxon>
        <taxon>Insecta</taxon>
        <taxon>Pterygota</taxon>
        <taxon>Neoptera</taxon>
        <taxon>Endopterygota</taxon>
        <taxon>Diptera</taxon>
        <taxon>Nematocera</taxon>
        <taxon>Sciaroidea</taxon>
        <taxon>Sciaridae</taxon>
        <taxon>Pseudolycoriella</taxon>
    </lineage>
</organism>
<dbReference type="EMBL" id="WJQU01000001">
    <property type="protein sequence ID" value="KAJ6645295.1"/>
    <property type="molecule type" value="Genomic_DNA"/>
</dbReference>
<dbReference type="PANTHER" id="PTHR11959:SF1">
    <property type="entry name" value="4-HYDROXYPHENYLPYRUVATE DIOXYGENASE"/>
    <property type="match status" value="1"/>
</dbReference>
<keyword evidence="12" id="KW-0223">Dioxygenase</keyword>
<proteinExistence type="inferred from homology"/>
<dbReference type="InterPro" id="IPR041735">
    <property type="entry name" value="4OHPhenylPyrv_dOase_C"/>
</dbReference>
<evidence type="ECO:0000256" key="10">
    <source>
        <dbReference type="PIRSR" id="PIRSR009283-1"/>
    </source>
</evidence>